<dbReference type="Pfam" id="PF08349">
    <property type="entry name" value="DUF1722"/>
    <property type="match status" value="1"/>
</dbReference>
<accession>A0A5D0MFA5</accession>
<dbReference type="InterPro" id="IPR007553">
    <property type="entry name" value="2-thiour_desulf"/>
</dbReference>
<keyword evidence="3" id="KW-1185">Reference proteome</keyword>
<protein>
    <submittedName>
        <fullName evidence="2">DUF523 and DUF1722 domain-containing protein</fullName>
    </submittedName>
</protein>
<dbReference type="AlphaFoldDB" id="A0A5D0MFA5"/>
<feature type="domain" description="DUF1722" evidence="1">
    <location>
        <begin position="191"/>
        <end position="307"/>
    </location>
</feature>
<sequence>MEFTKPNIVVSKCLNFCQCRYNNQKLSSKFIGFFENYMNFHPVCPEVEIGLETPRNPVRIIETKGGERLVDSKTGTDYSSQMNEFSDKYLKEINNIDGFILKSKSPTCGIKDVKKYHKAGKVPAIGERTIGFFAKKAMNKFPKAAFEDEGRLRNFSIREHFLIHIFTLAKFRKTKNYRNINKLINFHKNNKYLFMSYSQKLLKKLGKIVSNHGRDSIDTILKNYEDELSNIFSNTRKAGENINAFLHMFGYFSDKLSVEEKNFFLTQIEYYKEEMIPLSVITSILKSWVIRFQCGYLKSQTILNPFPDSLIKVTDSGKGREFR</sequence>
<evidence type="ECO:0000313" key="3">
    <source>
        <dbReference type="Proteomes" id="UP000324143"/>
    </source>
</evidence>
<proteinExistence type="predicted"/>
<dbReference type="Proteomes" id="UP000324143">
    <property type="component" value="Unassembled WGS sequence"/>
</dbReference>
<evidence type="ECO:0000259" key="1">
    <source>
        <dbReference type="Pfam" id="PF08349"/>
    </source>
</evidence>
<name>A0A5D0MFA5_9BACT</name>
<dbReference type="InterPro" id="IPR013560">
    <property type="entry name" value="DUF1722"/>
</dbReference>
<dbReference type="Pfam" id="PF04463">
    <property type="entry name" value="2-thiour_desulf"/>
    <property type="match status" value="1"/>
</dbReference>
<organism evidence="2 3">
    <name type="scientific">Candidatus Mcinerneyibacterium aminivorans</name>
    <dbReference type="NCBI Taxonomy" id="2703815"/>
    <lineage>
        <taxon>Bacteria</taxon>
        <taxon>Candidatus Macinerneyibacteriota</taxon>
        <taxon>Candidatus Mcinerneyibacteria</taxon>
        <taxon>Candidatus Mcinerneyibacteriales</taxon>
        <taxon>Candidatus Mcinerneyibacteriaceae</taxon>
        <taxon>Candidatus Mcinerneyibacterium</taxon>
    </lineage>
</organism>
<reference evidence="2" key="1">
    <citation type="submission" date="2019-08" db="EMBL/GenBank/DDBJ databases">
        <title>Genomic characterization of a novel candidate phylum (ARYD3) from a high temperature, high salinity tertiary oil reservoir in north central Oklahoma, USA.</title>
        <authorList>
            <person name="Youssef N.H."/>
            <person name="Yadav A."/>
            <person name="Elshahed M.S."/>
        </authorList>
    </citation>
    <scope>NUCLEOTIDE SEQUENCE [LARGE SCALE GENOMIC DNA]</scope>
    <source>
        <strain evidence="2">ARYD3</strain>
    </source>
</reference>
<dbReference type="InterPro" id="IPR017087">
    <property type="entry name" value="UCP037004"/>
</dbReference>
<dbReference type="EMBL" id="VSIX01000031">
    <property type="protein sequence ID" value="TYB31706.1"/>
    <property type="molecule type" value="Genomic_DNA"/>
</dbReference>
<dbReference type="PIRSF" id="PIRSF037004">
    <property type="entry name" value="UCP037004"/>
    <property type="match status" value="1"/>
</dbReference>
<dbReference type="PANTHER" id="PTHR30087">
    <property type="entry name" value="INNER MEMBRANE PROTEIN"/>
    <property type="match status" value="1"/>
</dbReference>
<evidence type="ECO:0000313" key="2">
    <source>
        <dbReference type="EMBL" id="TYB31706.1"/>
    </source>
</evidence>
<gene>
    <name evidence="2" type="ORF">FXF47_02795</name>
</gene>
<comment type="caution">
    <text evidence="2">The sequence shown here is derived from an EMBL/GenBank/DDBJ whole genome shotgun (WGS) entry which is preliminary data.</text>
</comment>
<dbReference type="PANTHER" id="PTHR30087:SF0">
    <property type="entry name" value="INNER MEMBRANE PROTEIN"/>
    <property type="match status" value="1"/>
</dbReference>